<proteinExistence type="inferred from homology"/>
<sequence>MSRWGGKQIVVPLETSKESTNRPTVARSLGTMGKWGKMGFTSTRTYTMSALPAAVAAAAAAVAAASPQESPASHKDDDQSSSADPPKPRKFFKSRNTTPPEVIAQIIQQIPRTPASPTRDSSATGGTMPSFLGTPIREPIKMKIPKTNSAERKKKSPKKSSKKSSTTTTNSDGSALDDSINEGHTDVDKPRPEPKSTKKKKAEKELKPEAPPSRILGRARKAVNYCEDDYDDRMPTPIKDIVVPKQKKADKVISVQETPPPTPAHKVDDVYASCDTPEPVLPPPAVPSQQLQQQQQQQQTHGTILHQTQTIVNSAASKTPEHPPIVLRISKGTSRLVSTDSEEQQPNASSSTPPSEPTTSAATTLLTETPQTSLSLSIGKSSRQASVEDSITPAAIVTTPKIIVKPLKPPPSPSHHHHLSASGLGTHLEEQEEEEESEEEEGEEEEEEEEDEPEPEPEPPEINYCTVKISPDKPPKERLKLIIKTDVIRNALAAAAAAAAKAKAKKELLESSGNAGRSGKEGKTKKKKRKHLKHSAVEQLAPQQGCSTNEFKIPSPHPASIHEHQQLHTTPTTHHPPTPLLPAAAPSNSNARTIVSPGALSERDFDSQSSVLGSISSKGNSTPLDIQPPPEESCVLHSRGSSVITSDLETSQHSSLVAPPSDIELRLESMMMDGESSQQQRTSATFVEAEPLQEDILAVLRGDETTAAMDVAMQETQPQPPSQHLVKENGLEQEANENIPADTEVADGDASVATPAVATTAKRTRGRPKANYAEPPEDIDTPPAQTPRTRGRKPAAVLQPSALVADETPATNKRATRRGKKVVDEPMLIDDTSPAAQQTTPAIMEESSPNKSEEENNPVLAPVVTTRRGRASRNANNNNNNLNNNNINKIAINLTAKANNHQESVANHKLSPCESATPTTTSVVNPPVTQKSYGRKRKNQQTTQVLQPSSQEDNEEYTQPPPAKQLNLDLPTTDNIDTQIAPIQPFNENRLTPSLDIQDNNSLDSCSLPRPPSSLGGGDQPSLSPPLRDYKIKDKFKRTLTLDTQVNNTVVVKQTDASSASVNNSNPQQVEPVKLVISKKKGSIFKSRVPSEQTEQVGKRHLYKHRWEASANGDANSEENATTPTASKPPEVKNTNATVEAIFNDFNSDETRSSPVPPIKMTRVIKPNPQAITTLNTGMDDPSTDTITSVKIDRKAKEYYTVVRNVKTAHQIQEIGEYQEMDDDVEYILDALQPHNPLSTRCLSALQLATKCMVPAFRMHVRAHGVVTKFFKALSDASRDLSLGLCTTAIMYILSQEGLNMDLDRDSLELMMLLLESEQTVAAPADHANYERNKQRVRELCEELKGQGKGTHLNVDSITVGTLAMETLLSLTSKRAGEWFKEELRELGGLEHIIKTINDCCRPVIDNVYSETGINWTRPLLDNMQTVERCLRVLENVTQLNEENQKYILTYNNGSAATTLCSLYSLCNRELIMYPTSEFTSRDNPGIVIRELLIPLMKVLISLTHSFSPTSTMGAELVGRKPDVIDTSFHLLLKAPNYIPERCVFELSILSLSLLNNLTMHTQENRDRVMKAYAPSDFGLGHHDLMQHRESAISAVMAYFYKCEELARLVEKNTDAFLDKQDKNKKKQEEVDETVNNLLQKAGHHMEHSLKGTYTAILIGHLITDNEEYEAIVRSHVHGNGFKEIIGVLEKYYNFMNLTASAEASIVAHIKSTHKLLEYFKKRDYIMQEMNQEDGVPLNLETHHHHHDQDYEHANTSANCSSATTTSTQRVYKTYSQR</sequence>
<dbReference type="InterPro" id="IPR016024">
    <property type="entry name" value="ARM-type_fold"/>
</dbReference>
<dbReference type="InterPro" id="IPR039874">
    <property type="entry name" value="WAPL"/>
</dbReference>
<dbReference type="EnsemblMetazoa" id="MDOA006657-RE">
    <property type="protein sequence ID" value="MDOA006657-PE"/>
    <property type="gene ID" value="MDOA006657"/>
</dbReference>
<feature type="region of interest" description="Disordered" evidence="2">
    <location>
        <begin position="62"/>
        <end position="220"/>
    </location>
</feature>
<feature type="compositionally biased region" description="Low complexity" evidence="2">
    <location>
        <begin position="349"/>
        <end position="370"/>
    </location>
</feature>
<dbReference type="VEuPathDB" id="VectorBase:MDOA006657"/>
<feature type="compositionally biased region" description="Low complexity" evidence="2">
    <location>
        <begin position="1754"/>
        <end position="1768"/>
    </location>
</feature>
<dbReference type="InterPro" id="IPR012502">
    <property type="entry name" value="WAPL_dom"/>
</dbReference>
<feature type="compositionally biased region" description="Basic residues" evidence="2">
    <location>
        <begin position="152"/>
        <end position="162"/>
    </location>
</feature>
<dbReference type="Pfam" id="PF07814">
    <property type="entry name" value="WAPL"/>
    <property type="match status" value="1"/>
</dbReference>
<name>A0A1I8MMY8_MUSDO</name>
<dbReference type="Gene3D" id="1.25.10.10">
    <property type="entry name" value="Leucine-rich Repeat Variant"/>
    <property type="match status" value="1"/>
</dbReference>
<feature type="compositionally biased region" description="Low complexity" evidence="2">
    <location>
        <begin position="874"/>
        <end position="885"/>
    </location>
</feature>
<dbReference type="RefSeq" id="XP_005183188.2">
    <property type="nucleotide sequence ID" value="XM_005183131.4"/>
</dbReference>
<gene>
    <name evidence="4" type="primary">101887336</name>
</gene>
<dbReference type="STRING" id="7370.A0A1I8MMY8"/>
<feature type="compositionally biased region" description="Acidic residues" evidence="2">
    <location>
        <begin position="430"/>
        <end position="459"/>
    </location>
</feature>
<dbReference type="SUPFAM" id="SSF48371">
    <property type="entry name" value="ARM repeat"/>
    <property type="match status" value="1"/>
</dbReference>
<feature type="region of interest" description="Disordered" evidence="2">
    <location>
        <begin position="902"/>
        <end position="970"/>
    </location>
</feature>
<organism evidence="4">
    <name type="scientific">Musca domestica</name>
    <name type="common">House fly</name>
    <dbReference type="NCBI Taxonomy" id="7370"/>
    <lineage>
        <taxon>Eukaryota</taxon>
        <taxon>Metazoa</taxon>
        <taxon>Ecdysozoa</taxon>
        <taxon>Arthropoda</taxon>
        <taxon>Hexapoda</taxon>
        <taxon>Insecta</taxon>
        <taxon>Pterygota</taxon>
        <taxon>Neoptera</taxon>
        <taxon>Endopterygota</taxon>
        <taxon>Diptera</taxon>
        <taxon>Brachycera</taxon>
        <taxon>Muscomorpha</taxon>
        <taxon>Muscoidea</taxon>
        <taxon>Muscidae</taxon>
        <taxon>Musca</taxon>
    </lineage>
</organism>
<feature type="compositionally biased region" description="Low complexity" evidence="2">
    <location>
        <begin position="917"/>
        <end position="929"/>
    </location>
</feature>
<feature type="compositionally biased region" description="Low complexity" evidence="2">
    <location>
        <begin position="750"/>
        <end position="761"/>
    </location>
</feature>
<comment type="similarity">
    <text evidence="1">Belongs to the WAPL family.</text>
</comment>
<dbReference type="EnsemblMetazoa" id="MDOA006657-RB">
    <property type="protein sequence ID" value="MDOA006657-PB"/>
    <property type="gene ID" value="MDOA006657"/>
</dbReference>
<feature type="region of interest" description="Disordered" evidence="2">
    <location>
        <begin position="493"/>
        <end position="659"/>
    </location>
</feature>
<dbReference type="FunFam" id="1.25.10.10:FF:000374">
    <property type="entry name" value="Protein wings apart-like"/>
    <property type="match status" value="1"/>
</dbReference>
<feature type="domain" description="WAPL" evidence="3">
    <location>
        <begin position="1193"/>
        <end position="1699"/>
    </location>
</feature>
<feature type="compositionally biased region" description="Low complexity" evidence="2">
    <location>
        <begin position="287"/>
        <end position="307"/>
    </location>
</feature>
<feature type="region of interest" description="Disordered" evidence="2">
    <location>
        <begin position="714"/>
        <end position="797"/>
    </location>
</feature>
<dbReference type="EnsemblMetazoa" id="MDOA006657-RC">
    <property type="protein sequence ID" value="MDOA006657-PC"/>
    <property type="gene ID" value="MDOA006657"/>
</dbReference>
<feature type="compositionally biased region" description="Polar residues" evidence="2">
    <location>
        <begin position="940"/>
        <end position="951"/>
    </location>
</feature>
<feature type="region of interest" description="Disordered" evidence="2">
    <location>
        <begin position="1747"/>
        <end position="1778"/>
    </location>
</feature>
<evidence type="ECO:0000259" key="3">
    <source>
        <dbReference type="PROSITE" id="PS51271"/>
    </source>
</evidence>
<feature type="region of interest" description="Disordered" evidence="2">
    <location>
        <begin position="332"/>
        <end position="388"/>
    </location>
</feature>
<reference evidence="4" key="1">
    <citation type="submission" date="2020-05" db="UniProtKB">
        <authorList>
            <consortium name="EnsemblMetazoa"/>
        </authorList>
    </citation>
    <scope>IDENTIFICATION</scope>
    <source>
        <strain evidence="4">Aabys</strain>
    </source>
</reference>
<dbReference type="EnsemblMetazoa" id="MDOA006657-RF">
    <property type="protein sequence ID" value="MDOA006657-PF"/>
    <property type="gene ID" value="MDOA006657"/>
</dbReference>
<protein>
    <recommendedName>
        <fullName evidence="3">WAPL domain-containing protein</fullName>
    </recommendedName>
</protein>
<evidence type="ECO:0000256" key="1">
    <source>
        <dbReference type="ARBA" id="ARBA00006854"/>
    </source>
</evidence>
<feature type="region of interest" description="Disordered" evidence="2">
    <location>
        <begin position="404"/>
        <end position="475"/>
    </location>
</feature>
<dbReference type="EnsemblMetazoa" id="MDOA006657-RD">
    <property type="protein sequence ID" value="MDOA006657-PD"/>
    <property type="gene ID" value="MDOA006657"/>
</dbReference>
<feature type="region of interest" description="Disordered" evidence="2">
    <location>
        <begin position="833"/>
        <end position="885"/>
    </location>
</feature>
<feature type="compositionally biased region" description="Polar residues" evidence="2">
    <location>
        <begin position="1769"/>
        <end position="1778"/>
    </location>
</feature>
<feature type="compositionally biased region" description="Polar residues" evidence="2">
    <location>
        <begin position="607"/>
        <end position="624"/>
    </location>
</feature>
<feature type="compositionally biased region" description="Polar residues" evidence="2">
    <location>
        <begin position="639"/>
        <end position="655"/>
    </location>
</feature>
<feature type="compositionally biased region" description="Polar residues" evidence="2">
    <location>
        <begin position="988"/>
        <end position="1005"/>
    </location>
</feature>
<feature type="compositionally biased region" description="Polar residues" evidence="2">
    <location>
        <begin position="332"/>
        <end position="348"/>
    </location>
</feature>
<feature type="compositionally biased region" description="Basic residues" evidence="2">
    <location>
        <begin position="523"/>
        <end position="534"/>
    </location>
</feature>
<evidence type="ECO:0000256" key="2">
    <source>
        <dbReference type="SAM" id="MobiDB-lite"/>
    </source>
</evidence>
<dbReference type="InterPro" id="IPR011989">
    <property type="entry name" value="ARM-like"/>
</dbReference>
<dbReference type="VEuPathDB" id="VectorBase:MDOMA2_017973"/>
<dbReference type="InterPro" id="IPR022771">
    <property type="entry name" value="WAPL_C"/>
</dbReference>
<feature type="region of interest" description="Disordered" evidence="2">
    <location>
        <begin position="1110"/>
        <end position="1132"/>
    </location>
</feature>
<dbReference type="KEGG" id="mde:101887336"/>
<dbReference type="EnsemblMetazoa" id="MDOA006657-RA">
    <property type="protein sequence ID" value="MDOA006657-PA"/>
    <property type="gene ID" value="MDOA006657"/>
</dbReference>
<feature type="region of interest" description="Disordered" evidence="2">
    <location>
        <begin position="246"/>
        <end position="307"/>
    </location>
</feature>
<dbReference type="eggNOG" id="KOG2152">
    <property type="taxonomic scope" value="Eukaryota"/>
</dbReference>
<feature type="compositionally biased region" description="Polar residues" evidence="2">
    <location>
        <begin position="106"/>
        <end position="127"/>
    </location>
</feature>
<feature type="compositionally biased region" description="Polar residues" evidence="2">
    <location>
        <begin position="371"/>
        <end position="388"/>
    </location>
</feature>
<dbReference type="OrthoDB" id="78088at2759"/>
<dbReference type="SMR" id="A0A1I8MMY8"/>
<accession>A0A1I8MMY8</accession>
<dbReference type="PROSITE" id="PS51271">
    <property type="entry name" value="WAPL"/>
    <property type="match status" value="1"/>
</dbReference>
<feature type="compositionally biased region" description="Polar residues" evidence="2">
    <location>
        <begin position="541"/>
        <end position="550"/>
    </location>
</feature>
<dbReference type="PANTHER" id="PTHR22100:SF13">
    <property type="entry name" value="WINGS APART-LIKE PROTEIN HOMOLOG"/>
    <property type="match status" value="1"/>
</dbReference>
<dbReference type="PANTHER" id="PTHR22100">
    <property type="entry name" value="WINGS APART-LIKE PROTEIN HOMOLOG"/>
    <property type="match status" value="1"/>
</dbReference>
<feature type="region of interest" description="Disordered" evidence="2">
    <location>
        <begin position="988"/>
        <end position="1028"/>
    </location>
</feature>
<feature type="region of interest" description="Disordered" evidence="2">
    <location>
        <begin position="1"/>
        <end position="25"/>
    </location>
</feature>
<feature type="compositionally biased region" description="Basic and acidic residues" evidence="2">
    <location>
        <begin position="181"/>
        <end position="208"/>
    </location>
</feature>
<feature type="compositionally biased region" description="Polar residues" evidence="2">
    <location>
        <begin position="1113"/>
        <end position="1126"/>
    </location>
</feature>
<evidence type="ECO:0000313" key="4">
    <source>
        <dbReference type="EnsemblMetazoa" id="MDOA006657-PA"/>
    </source>
</evidence>